<evidence type="ECO:0000256" key="7">
    <source>
        <dbReference type="ARBA" id="ARBA00023212"/>
    </source>
</evidence>
<evidence type="ECO:0000259" key="11">
    <source>
        <dbReference type="Pfam" id="PF23390"/>
    </source>
</evidence>
<reference evidence="14 15" key="1">
    <citation type="journal article" date="2016" name="Genome Biol. Evol.">
        <title>Gene Family Evolution Reflects Adaptation to Soil Environmental Stressors in the Genome of the Collembolan Orchesella cincta.</title>
        <authorList>
            <person name="Faddeeva-Vakhrusheva A."/>
            <person name="Derks M.F."/>
            <person name="Anvar S.Y."/>
            <person name="Agamennone V."/>
            <person name="Suring W."/>
            <person name="Smit S."/>
            <person name="van Straalen N.M."/>
            <person name="Roelofs D."/>
        </authorList>
    </citation>
    <scope>NUCLEOTIDE SEQUENCE [LARGE SCALE GENOMIC DNA]</scope>
    <source>
        <tissue evidence="14">Mixed pool</tissue>
    </source>
</reference>
<evidence type="ECO:0000259" key="12">
    <source>
        <dbReference type="Pfam" id="PF24797"/>
    </source>
</evidence>
<dbReference type="GO" id="GO:0030991">
    <property type="term" value="C:intraciliary transport particle A"/>
    <property type="evidence" value="ECO:0007669"/>
    <property type="project" value="TreeGrafter"/>
</dbReference>
<evidence type="ECO:0000313" key="15">
    <source>
        <dbReference type="Proteomes" id="UP000094527"/>
    </source>
</evidence>
<dbReference type="InterPro" id="IPR057979">
    <property type="entry name" value="TPR_IFT121"/>
</dbReference>
<dbReference type="OMA" id="CVSETHM"/>
<dbReference type="InterPro" id="IPR056170">
    <property type="entry name" value="Znf_IFT121-like"/>
</dbReference>
<dbReference type="SUPFAM" id="SSF50978">
    <property type="entry name" value="WD40 repeat-like"/>
    <property type="match status" value="2"/>
</dbReference>
<dbReference type="InterPro" id="IPR056158">
    <property type="entry name" value="Beta-prop_IFT121_2nd"/>
</dbReference>
<comment type="caution">
    <text evidence="14">The sequence shown here is derived from an EMBL/GenBank/DDBJ whole genome shotgun (WGS) entry which is preliminary data.</text>
</comment>
<dbReference type="PANTHER" id="PTHR12764:SF5">
    <property type="entry name" value="LD29485P"/>
    <property type="match status" value="1"/>
</dbReference>
<keyword evidence="8" id="KW-0966">Cell projection</keyword>
<dbReference type="STRING" id="48709.A0A1D2N2K7"/>
<evidence type="ECO:0000256" key="3">
    <source>
        <dbReference type="ARBA" id="ARBA00022574"/>
    </source>
</evidence>
<dbReference type="GO" id="GO:0061512">
    <property type="term" value="P:protein localization to cilium"/>
    <property type="evidence" value="ECO:0007669"/>
    <property type="project" value="TreeGrafter"/>
</dbReference>
<dbReference type="EMBL" id="LJIJ01000296">
    <property type="protein sequence ID" value="ODM99145.1"/>
    <property type="molecule type" value="Genomic_DNA"/>
</dbReference>
<dbReference type="Pfam" id="PF24797">
    <property type="entry name" value="Beta-prop_WDR35_TULP_N"/>
    <property type="match status" value="1"/>
</dbReference>
<feature type="domain" description="IFT121 second beta-propeller" evidence="11">
    <location>
        <begin position="679"/>
        <end position="981"/>
    </location>
</feature>
<keyword evidence="7" id="KW-0206">Cytoskeleton</keyword>
<sequence>MNKDNGKLSLRNGLDNDMLEAKRKFANLKGKHLPLLPSPRQLRSPPKEEVSTCKQRRLISISQLHPFFEEIDHSSSVSSSGEADGPAGVTNGRVPRKTNADNDAGEGFIKWSALGSSSLPGLPTAVKSRDSLSSSGAESVKTKSDGSKSVTQSSSSGTGLNKESRSSLKSKLKKVPHNVKKQLSATGGFLWQHRCGKALLEEHNPPPNMPIVSPRDCPRCRHHSPVTDNIEEPLDTPVPVNKIDEFGDDGLIFGLPNWVDNSSLPDGNGNNLLTEIIEDAKQLLAQRSPMEWAMAAEYLYDPLGRDFRRFLCYLEKGIEMHLTNLQAVRCLKFSPFRSLLAIGCEEGTPELLELDYEKPLFHLKSDENLQLQPSQLYYVPLGSECRVLMNATLVGHSFDLRCLTWNNENGKLVTSDEIGVIIGWQYNKQQHCWVEELIDDKSTSMIRDMVVSPDGGKIAIGYEDYDENGSITGGILVGLLDGTQIFDRKFPGSQVSFVEWYTDSTLWVVVNQTIYAFDEHGDVGKVHRSIAMNSQPCEITTLLLKPKSSWITSDSAPEFAVIYRESCMSFYSSLHDKAPLRIHTQIVATCADWSPNGLYIAVGGMRVTATEDGFSNPQISMFNYEGKLLQILKIPEHTITSVSWHHDSLHLALATERQVYFASLRPMYKVTSNGTVHCYAYTRDFITQKISFWNEKTFITENIPGKVIDIKCFKAKFAVLCMDTQGVYHVFVFRETGVHQHHLCIITMEPFSITLTKNAVVCLAPNAVLNWNYNLNSSEKSNKLASTLRPTRQVHIDDFPGIIPKPGEKNDHLLRPAIDCTRCMHALGDRLCVARESGKLQFYALPTLGYLQTHKMELDGDICQKVLFNSDGSQLALLSMNGNLLICVFPEVSGQQLQVIICENVSNVSGMMWASDIPRQICVVEGHNLHILQDGIIMETICNIPSGSFLTHFENQLISLLNMDKIVEDPEHPSSSLVLKLYTATYSRIRELLENDEPIEDIANLLNVPFCHTTLRRTVADEALRQGRYELGESIYYEDKNFAAVQFLAKLKEIEEPDLQRAQVHCFLNEYDQAQHHLLRVERKDLAIKMWKDLGEWEKVNFLSGYTSEDVTDKALENQYDAFVESQDYEAAVEIANRLGYVDGLIICFIMLEDYEKLIALSEKLPLADPALSQIGDVLASVGLIEAAAQCYVAYGNPPAAMQLTVDTQQWDLAMKLSYDHKLPLIGPSLVKHVRSLIASEQFSPAIQILERCGKILTAGKLLVWKALCMLESEFANTLEVKKVFALAAKMLSKQKSRVNRESITCLNASFKDCDELDLEFLIPEDQLRIMTGHNEWCWSDPWRGAEASHFLNLTQRFLHRGMLGRAFKAAMHLRNFEDIVGSQRINTLVALTAINNYYYNVASNALLKLEAEDETFSSISFKLFKDQCPKDHGVNRIPCQGCEKYIPDIYSVCPCCNLQFTMCLFSACPIQNLKEMWTCETCSRHVELTKTDRFEYCILCHSKKSECKNG</sequence>
<evidence type="ECO:0000256" key="6">
    <source>
        <dbReference type="ARBA" id="ARBA00023069"/>
    </source>
</evidence>
<evidence type="ECO:0000256" key="9">
    <source>
        <dbReference type="SAM" id="MobiDB-lite"/>
    </source>
</evidence>
<keyword evidence="2" id="KW-0963">Cytoplasm</keyword>
<feature type="region of interest" description="Disordered" evidence="9">
    <location>
        <begin position="72"/>
        <end position="102"/>
    </location>
</feature>
<dbReference type="Proteomes" id="UP000094527">
    <property type="component" value="Unassembled WGS sequence"/>
</dbReference>
<dbReference type="InterPro" id="IPR036322">
    <property type="entry name" value="WD40_repeat_dom_sf"/>
</dbReference>
<evidence type="ECO:0000256" key="4">
    <source>
        <dbReference type="ARBA" id="ARBA00022737"/>
    </source>
</evidence>
<keyword evidence="4" id="KW-0677">Repeat</keyword>
<comment type="subcellular location">
    <subcellularLocation>
        <location evidence="1">Cytoplasm</location>
        <location evidence="1">Cytoskeleton</location>
        <location evidence="1">Cilium basal body</location>
    </subcellularLocation>
</comment>
<dbReference type="Gene3D" id="1.25.40.470">
    <property type="match status" value="1"/>
</dbReference>
<feature type="compositionally biased region" description="Low complexity" evidence="9">
    <location>
        <begin position="147"/>
        <end position="159"/>
    </location>
</feature>
<dbReference type="GO" id="GO:0097730">
    <property type="term" value="C:non-motile cilium"/>
    <property type="evidence" value="ECO:0007669"/>
    <property type="project" value="TreeGrafter"/>
</dbReference>
<evidence type="ECO:0000256" key="5">
    <source>
        <dbReference type="ARBA" id="ARBA00022794"/>
    </source>
</evidence>
<dbReference type="Pfam" id="PF23390">
    <property type="entry name" value="Beta-prop_WDR35_2nd"/>
    <property type="match status" value="1"/>
</dbReference>
<dbReference type="PANTHER" id="PTHR12764">
    <property type="entry name" value="WD REPEAT DOMAIN-RELATED"/>
    <property type="match status" value="1"/>
</dbReference>
<name>A0A1D2N2K7_ORCCI</name>
<evidence type="ECO:0000256" key="2">
    <source>
        <dbReference type="ARBA" id="ARBA00022490"/>
    </source>
</evidence>
<dbReference type="InterPro" id="IPR039857">
    <property type="entry name" value="Ift122/121"/>
</dbReference>
<evidence type="ECO:0000259" key="13">
    <source>
        <dbReference type="Pfam" id="PF25768"/>
    </source>
</evidence>
<dbReference type="InterPro" id="IPR015943">
    <property type="entry name" value="WD40/YVTN_repeat-like_dom_sf"/>
</dbReference>
<dbReference type="Pfam" id="PF25768">
    <property type="entry name" value="TPR_IFT121"/>
    <property type="match status" value="1"/>
</dbReference>
<keyword evidence="15" id="KW-1185">Reference proteome</keyword>
<feature type="compositionally biased region" description="Low complexity" evidence="9">
    <location>
        <begin position="33"/>
        <end position="44"/>
    </location>
</feature>
<dbReference type="Pfam" id="PF23145">
    <property type="entry name" value="Zf_2nd_IFT121"/>
    <property type="match status" value="1"/>
</dbReference>
<evidence type="ECO:0000259" key="10">
    <source>
        <dbReference type="Pfam" id="PF23145"/>
    </source>
</evidence>
<protein>
    <submittedName>
        <fullName evidence="14">WD repeat-containing protein 35</fullName>
    </submittedName>
</protein>
<accession>A0A1D2N2K7</accession>
<feature type="region of interest" description="Disordered" evidence="9">
    <location>
        <begin position="125"/>
        <end position="176"/>
    </location>
</feature>
<keyword evidence="3" id="KW-0853">WD repeat</keyword>
<dbReference type="InterPro" id="IPR056159">
    <property type="entry name" value="Beta-prop_IFT121_TULP_N"/>
</dbReference>
<dbReference type="Gene3D" id="2.130.10.10">
    <property type="entry name" value="YVTN repeat-like/Quinoprotein amine dehydrogenase"/>
    <property type="match status" value="2"/>
</dbReference>
<evidence type="ECO:0000256" key="1">
    <source>
        <dbReference type="ARBA" id="ARBA00004120"/>
    </source>
</evidence>
<keyword evidence="5" id="KW-0970">Cilium biogenesis/degradation</keyword>
<evidence type="ECO:0000256" key="8">
    <source>
        <dbReference type="ARBA" id="ARBA00023273"/>
    </source>
</evidence>
<feature type="domain" description="IFT121-like zinc finger" evidence="10">
    <location>
        <begin position="1463"/>
        <end position="1504"/>
    </location>
</feature>
<dbReference type="SMART" id="SM00320">
    <property type="entry name" value="WD40"/>
    <property type="match status" value="4"/>
</dbReference>
<feature type="domain" description="IFT121-like TPR repeats" evidence="13">
    <location>
        <begin position="1341"/>
        <end position="1432"/>
    </location>
</feature>
<dbReference type="OrthoDB" id="10260567at2759"/>
<feature type="region of interest" description="Disordered" evidence="9">
    <location>
        <begin position="30"/>
        <end position="51"/>
    </location>
</feature>
<proteinExistence type="predicted"/>
<feature type="domain" description="IFT121/TULP4 N-terminal" evidence="12">
    <location>
        <begin position="312"/>
        <end position="665"/>
    </location>
</feature>
<dbReference type="GO" id="GO:0035721">
    <property type="term" value="P:intraciliary retrograde transport"/>
    <property type="evidence" value="ECO:0007669"/>
    <property type="project" value="TreeGrafter"/>
</dbReference>
<keyword evidence="6" id="KW-0969">Cilium</keyword>
<gene>
    <name evidence="14" type="ORF">Ocin01_07527</name>
</gene>
<dbReference type="GO" id="GO:1905515">
    <property type="term" value="P:non-motile cilium assembly"/>
    <property type="evidence" value="ECO:0007669"/>
    <property type="project" value="TreeGrafter"/>
</dbReference>
<evidence type="ECO:0000313" key="14">
    <source>
        <dbReference type="EMBL" id="ODM99145.1"/>
    </source>
</evidence>
<organism evidence="14 15">
    <name type="scientific">Orchesella cincta</name>
    <name type="common">Springtail</name>
    <name type="synonym">Podura cincta</name>
    <dbReference type="NCBI Taxonomy" id="48709"/>
    <lineage>
        <taxon>Eukaryota</taxon>
        <taxon>Metazoa</taxon>
        <taxon>Ecdysozoa</taxon>
        <taxon>Arthropoda</taxon>
        <taxon>Hexapoda</taxon>
        <taxon>Collembola</taxon>
        <taxon>Entomobryomorpha</taxon>
        <taxon>Entomobryoidea</taxon>
        <taxon>Orchesellidae</taxon>
        <taxon>Orchesellinae</taxon>
        <taxon>Orchesella</taxon>
    </lineage>
</organism>
<dbReference type="InterPro" id="IPR001680">
    <property type="entry name" value="WD40_rpt"/>
</dbReference>